<dbReference type="PANTHER" id="PTHR47093">
    <property type="entry name" value="PROTEIN JSN1-RELATED"/>
    <property type="match status" value="1"/>
</dbReference>
<dbReference type="PROSITE" id="PS50102">
    <property type="entry name" value="RRM"/>
    <property type="match status" value="1"/>
</dbReference>
<dbReference type="PANTHER" id="PTHR47093:SF1">
    <property type="entry name" value="PROTEIN JSN1-RELATED"/>
    <property type="match status" value="1"/>
</dbReference>
<dbReference type="GO" id="GO:0000288">
    <property type="term" value="P:nuclear-transcribed mRNA catabolic process, deadenylation-dependent decay"/>
    <property type="evidence" value="ECO:0007669"/>
    <property type="project" value="TreeGrafter"/>
</dbReference>
<evidence type="ECO:0000259" key="2">
    <source>
        <dbReference type="PROSITE" id="PS50102"/>
    </source>
</evidence>
<gene>
    <name evidence="3" type="ORF">C361_04853</name>
</gene>
<dbReference type="SUPFAM" id="SSF54928">
    <property type="entry name" value="RNA-binding domain, RBD"/>
    <property type="match status" value="1"/>
</dbReference>
<keyword evidence="1" id="KW-0694">RNA-binding</keyword>
<comment type="caution">
    <text evidence="3">The sequence shown here is derived from an EMBL/GenBank/DDBJ whole genome shotgun (WGS) entry which is preliminary data.</text>
</comment>
<dbReference type="Proteomes" id="UP000199727">
    <property type="component" value="Unassembled WGS sequence"/>
</dbReference>
<evidence type="ECO:0000313" key="4">
    <source>
        <dbReference type="Proteomes" id="UP000199727"/>
    </source>
</evidence>
<protein>
    <recommendedName>
        <fullName evidence="2">RRM domain-containing protein</fullName>
    </recommendedName>
</protein>
<reference evidence="3 4" key="1">
    <citation type="submission" date="2017-06" db="EMBL/GenBank/DDBJ databases">
        <title>Global population genomics of the pathogenic fungus Cryptococcus neoformans var. grubii.</title>
        <authorList>
            <person name="Cuomo C."/>
            <person name="Litvintseva A."/>
            <person name="Chen Y."/>
            <person name="Young S."/>
            <person name="Zeng Q."/>
            <person name="Chapman S."/>
            <person name="Gujja S."/>
            <person name="Saif S."/>
            <person name="Birren B."/>
        </authorList>
    </citation>
    <scope>NUCLEOTIDE SEQUENCE [LARGE SCALE GENOMIC DNA]</scope>
    <source>
        <strain evidence="3 4">Tu259-1</strain>
    </source>
</reference>
<dbReference type="Pfam" id="PF00076">
    <property type="entry name" value="RRM_1"/>
    <property type="match status" value="1"/>
</dbReference>
<dbReference type="InterPro" id="IPR000504">
    <property type="entry name" value="RRM_dom"/>
</dbReference>
<evidence type="ECO:0000256" key="1">
    <source>
        <dbReference type="PROSITE-ProRule" id="PRU00176"/>
    </source>
</evidence>
<dbReference type="InterPro" id="IPR012677">
    <property type="entry name" value="Nucleotide-bd_a/b_plait_sf"/>
</dbReference>
<feature type="domain" description="RRM" evidence="2">
    <location>
        <begin position="37"/>
        <end position="110"/>
    </location>
</feature>
<dbReference type="Gene3D" id="3.30.70.330">
    <property type="match status" value="1"/>
</dbReference>
<dbReference type="InterPro" id="IPR052645">
    <property type="entry name" value="Pumilio_domain_protein"/>
</dbReference>
<organism evidence="3 4">
    <name type="scientific">Cryptococcus neoformans Tu259-1</name>
    <dbReference type="NCBI Taxonomy" id="1230072"/>
    <lineage>
        <taxon>Eukaryota</taxon>
        <taxon>Fungi</taxon>
        <taxon>Dikarya</taxon>
        <taxon>Basidiomycota</taxon>
        <taxon>Agaricomycotina</taxon>
        <taxon>Tremellomycetes</taxon>
        <taxon>Tremellales</taxon>
        <taxon>Cryptococcaceae</taxon>
        <taxon>Cryptococcus</taxon>
        <taxon>Cryptococcus neoformans species complex</taxon>
    </lineage>
</organism>
<proteinExistence type="predicted"/>
<sequence length="174" mass="19230">MLPAFVQGEIPPDLYRTIPPNTPRMKQGPVSPFLVARAIKIAKVPTLLHEVVSSFFGFGFVENSRILPGKRHGFINFERLDSAVAAYEAFNGKEIFSAHHGPIQINFARVPTRAPSDMPFGIVADMGLKDSLNFVDGASTVPIEQQLSEGSNGVENYRSLLLVDLLKWGCMKRF</sequence>
<dbReference type="EMBL" id="AMKT01000067">
    <property type="protein sequence ID" value="OXG16484.1"/>
    <property type="molecule type" value="Genomic_DNA"/>
</dbReference>
<dbReference type="InterPro" id="IPR035979">
    <property type="entry name" value="RBD_domain_sf"/>
</dbReference>
<dbReference type="GO" id="GO:0003723">
    <property type="term" value="F:RNA binding"/>
    <property type="evidence" value="ECO:0007669"/>
    <property type="project" value="UniProtKB-UniRule"/>
</dbReference>
<evidence type="ECO:0000313" key="3">
    <source>
        <dbReference type="EMBL" id="OXG16484.1"/>
    </source>
</evidence>
<accession>A0A854QFU0</accession>
<dbReference type="AlphaFoldDB" id="A0A854QFU0"/>
<name>A0A854QFU0_CRYNE</name>